<gene>
    <name evidence="3" type="ORF">PCL_09058</name>
</gene>
<evidence type="ECO:0000313" key="4">
    <source>
        <dbReference type="Proteomes" id="UP000245956"/>
    </source>
</evidence>
<feature type="transmembrane region" description="Helical" evidence="2">
    <location>
        <begin position="576"/>
        <end position="596"/>
    </location>
</feature>
<evidence type="ECO:0000313" key="3">
    <source>
        <dbReference type="EMBL" id="PWI73782.1"/>
    </source>
</evidence>
<proteinExistence type="predicted"/>
<feature type="region of interest" description="Disordered" evidence="1">
    <location>
        <begin position="362"/>
        <end position="392"/>
    </location>
</feature>
<keyword evidence="2" id="KW-1133">Transmembrane helix</keyword>
<dbReference type="PANTHER" id="PTHR39608:SF2">
    <property type="entry name" value="MARVEL DOMAIN-CONTAINING PROTEIN"/>
    <property type="match status" value="1"/>
</dbReference>
<feature type="region of interest" description="Disordered" evidence="1">
    <location>
        <begin position="603"/>
        <end position="632"/>
    </location>
</feature>
<dbReference type="EMBL" id="LCWV01000004">
    <property type="protein sequence ID" value="PWI73782.1"/>
    <property type="molecule type" value="Genomic_DNA"/>
</dbReference>
<feature type="region of interest" description="Disordered" evidence="1">
    <location>
        <begin position="157"/>
        <end position="179"/>
    </location>
</feature>
<evidence type="ECO:0000256" key="2">
    <source>
        <dbReference type="SAM" id="Phobius"/>
    </source>
</evidence>
<dbReference type="AlphaFoldDB" id="A0A2U3EH37"/>
<reference evidence="3 4" key="1">
    <citation type="journal article" date="2016" name="Front. Microbiol.">
        <title>Genome and transcriptome sequences reveal the specific parasitism of the nematophagous Purpureocillium lilacinum 36-1.</title>
        <authorList>
            <person name="Xie J."/>
            <person name="Li S."/>
            <person name="Mo C."/>
            <person name="Xiao X."/>
            <person name="Peng D."/>
            <person name="Wang G."/>
            <person name="Xiao Y."/>
        </authorList>
    </citation>
    <scope>NUCLEOTIDE SEQUENCE [LARGE SCALE GENOMIC DNA]</scope>
    <source>
        <strain evidence="3 4">36-1</strain>
    </source>
</reference>
<organism evidence="3 4">
    <name type="scientific">Purpureocillium lilacinum</name>
    <name type="common">Paecilomyces lilacinus</name>
    <dbReference type="NCBI Taxonomy" id="33203"/>
    <lineage>
        <taxon>Eukaryota</taxon>
        <taxon>Fungi</taxon>
        <taxon>Dikarya</taxon>
        <taxon>Ascomycota</taxon>
        <taxon>Pezizomycotina</taxon>
        <taxon>Sordariomycetes</taxon>
        <taxon>Hypocreomycetidae</taxon>
        <taxon>Hypocreales</taxon>
        <taxon>Ophiocordycipitaceae</taxon>
        <taxon>Purpureocillium</taxon>
    </lineage>
</organism>
<dbReference type="Proteomes" id="UP000245956">
    <property type="component" value="Unassembled WGS sequence"/>
</dbReference>
<dbReference type="GO" id="GO:0016020">
    <property type="term" value="C:membrane"/>
    <property type="evidence" value="ECO:0007669"/>
    <property type="project" value="UniProtKB-SubCell"/>
</dbReference>
<feature type="transmembrane region" description="Helical" evidence="2">
    <location>
        <begin position="503"/>
        <end position="524"/>
    </location>
</feature>
<dbReference type="PANTHER" id="PTHR39608">
    <property type="entry name" value="INTEGRAL MEMBRANE PROTEIN (AFU_ORTHOLOGUE AFUA_5G08640)"/>
    <property type="match status" value="1"/>
</dbReference>
<comment type="caution">
    <text evidence="3">The sequence shown here is derived from an EMBL/GenBank/DDBJ whole genome shotgun (WGS) entry which is preliminary data.</text>
</comment>
<protein>
    <recommendedName>
        <fullName evidence="5">MARVEL domain-containing protein</fullName>
    </recommendedName>
</protein>
<feature type="compositionally biased region" description="Polar residues" evidence="1">
    <location>
        <begin position="620"/>
        <end position="632"/>
    </location>
</feature>
<evidence type="ECO:0008006" key="5">
    <source>
        <dbReference type="Google" id="ProtNLM"/>
    </source>
</evidence>
<name>A0A2U3EH37_PURLI</name>
<feature type="transmembrane region" description="Helical" evidence="2">
    <location>
        <begin position="468"/>
        <end position="491"/>
    </location>
</feature>
<sequence>MPLTGRVPGIEAMWNLQRPPPAGGPPPEAAVGSTALIISISRAPCLVPWAATLRLRLPRQAGGSVAPRRRSGERRWAMACPGKGCGDIGKVPHLPPGWVTSVVRSAREAGDVGMADGGPRAQRAQCIVQALSGAEPIDNGSLGGKDDERIAQSSLLGQTRSAARTKHSARPSTQLSTDVVIGTSPSPEEAWHGMGLAPDRSTSTPCRAFVLNFPAPRAPITVDLRAAADNGTSELSQRTVKGMGAVRPRGDSETFATRVGGLVRPDATACGEPQQRPDTSAATEMQRPVVHAPPPGWNVEGPVGARQPASGPRLSSEGSKRASNTCTPRDCPGWTACRGPCPQSHHTDLTFVEDDRLGRALCSGGVKQKGPNSSYSFDKLSPGEPRQRSAANLGPYGGVFGFGLDHRSTGVGLIAPLPHGAGTADAACSGYDIVTSLHEDPDGVRATQIDKPDRKKETEMAHGTLRALAAFCHFMVFASAVIVTGLVSAFLDRWAFRGYRVVYQEVIAVITLVIYMFAMFVPIMKTYRGYFAPVNFIFSYLWLASFIFSSQDWSGRLCSQTPLGTGRCAQKRTVEAFNFIAFFFLLINVIIEVVLFSESRDDSYITPPPVSKERPGTGGTDASATPAVQNPA</sequence>
<accession>A0A2U3EH37</accession>
<feature type="region of interest" description="Disordered" evidence="1">
    <location>
        <begin position="265"/>
        <end position="327"/>
    </location>
</feature>
<feature type="transmembrane region" description="Helical" evidence="2">
    <location>
        <begin position="530"/>
        <end position="548"/>
    </location>
</feature>
<evidence type="ECO:0000256" key="1">
    <source>
        <dbReference type="SAM" id="MobiDB-lite"/>
    </source>
</evidence>
<keyword evidence="2" id="KW-0812">Transmembrane</keyword>
<keyword evidence="2" id="KW-0472">Membrane</keyword>